<evidence type="ECO:0000256" key="5">
    <source>
        <dbReference type="ARBA" id="ARBA00048204"/>
    </source>
</evidence>
<evidence type="ECO:0000256" key="2">
    <source>
        <dbReference type="ARBA" id="ARBA00035119"/>
    </source>
</evidence>
<comment type="catalytic activity">
    <reaction evidence="5">
        <text>queuosine 5'-phosphate + H2O = queuine + D-ribose 5-phosphate</text>
        <dbReference type="Rhea" id="RHEA:75387"/>
        <dbReference type="ChEBI" id="CHEBI:15377"/>
        <dbReference type="ChEBI" id="CHEBI:17433"/>
        <dbReference type="ChEBI" id="CHEBI:78346"/>
        <dbReference type="ChEBI" id="CHEBI:194371"/>
    </reaction>
    <physiologicalReaction direction="left-to-right" evidence="5">
        <dbReference type="Rhea" id="RHEA:75388"/>
    </physiologicalReaction>
</comment>
<dbReference type="InterPro" id="IPR019438">
    <property type="entry name" value="Q_salvage"/>
</dbReference>
<gene>
    <name evidence="6" type="ordered locus">Cwoe_1070</name>
</gene>
<reference evidence="7" key="2">
    <citation type="submission" date="2010-01" db="EMBL/GenBank/DDBJ databases">
        <title>The complete genome of Conexibacter woesei DSM 14684.</title>
        <authorList>
            <consortium name="US DOE Joint Genome Institute (JGI-PGF)"/>
            <person name="Lucas S."/>
            <person name="Copeland A."/>
            <person name="Lapidus A."/>
            <person name="Glavina del Rio T."/>
            <person name="Dalin E."/>
            <person name="Tice H."/>
            <person name="Bruce D."/>
            <person name="Goodwin L."/>
            <person name="Pitluck S."/>
            <person name="Kyrpides N."/>
            <person name="Mavromatis K."/>
            <person name="Ivanova N."/>
            <person name="Mikhailova N."/>
            <person name="Chertkov O."/>
            <person name="Brettin T."/>
            <person name="Detter J.C."/>
            <person name="Han C."/>
            <person name="Larimer F."/>
            <person name="Land M."/>
            <person name="Hauser L."/>
            <person name="Markowitz V."/>
            <person name="Cheng J.-F."/>
            <person name="Hugenholtz P."/>
            <person name="Woyke T."/>
            <person name="Wu D."/>
            <person name="Pukall R."/>
            <person name="Steenblock K."/>
            <person name="Schneider S."/>
            <person name="Klenk H.-P."/>
            <person name="Eisen J.A."/>
        </authorList>
    </citation>
    <scope>NUCLEOTIDE SEQUENCE [LARGE SCALE GENOMIC DNA]</scope>
    <source>
        <strain evidence="7">DSM 14684 / CIP 108061 / JCM 11494 / NBRC 100937 / ID131577</strain>
    </source>
</reference>
<dbReference type="AlphaFoldDB" id="D3FCM9"/>
<comment type="similarity">
    <text evidence="2">Belongs to the QNG1 protein family.</text>
</comment>
<dbReference type="Proteomes" id="UP000008229">
    <property type="component" value="Chromosome"/>
</dbReference>
<sequence>MAIVDDIRSAAAWVAGRARHVVVEEDAIAAYAAALPPRAELPGLDAEAHVVDGPAETRAAFFLTLDAINFGSGWFPTIRKRDGRSGYFTVALGVRDRFRAHGAWSARELRTIDAATVAAVLGQDPAHELMALFARSLNDLGAHVADDHGGRFLGPVQAAGGSAVALVEELARWDCFADVSRYDGREIPLFKRAQVAASDLALAGAATFGDAGRLTLFADNLIPHVLRLDGVLRFEPALVARIERGELIAHDSPEEVEMRAGAIQVAELIAAARPDLTPQLVDQTLWTRGGGARYKAVPRPRARSTAY</sequence>
<name>D3FCM9_CONWI</name>
<reference evidence="6 7" key="1">
    <citation type="journal article" date="2010" name="Stand. Genomic Sci.">
        <title>Complete genome sequence of Conexibacter woesei type strain (ID131577).</title>
        <authorList>
            <person name="Pukall R."/>
            <person name="Lapidus A."/>
            <person name="Glavina Del Rio T."/>
            <person name="Copeland A."/>
            <person name="Tice H."/>
            <person name="Cheng J.-F."/>
            <person name="Lucas S."/>
            <person name="Chen F."/>
            <person name="Nolan M."/>
            <person name="Bruce D."/>
            <person name="Goodwin L."/>
            <person name="Pitluck S."/>
            <person name="Mavromatis K."/>
            <person name="Ivanova N."/>
            <person name="Ovchinnikova G."/>
            <person name="Pati A."/>
            <person name="Chen A."/>
            <person name="Palaniappan K."/>
            <person name="Land M."/>
            <person name="Hauser L."/>
            <person name="Chang Y.-J."/>
            <person name="Jeffries C.D."/>
            <person name="Chain P."/>
            <person name="Meincke L."/>
            <person name="Sims D."/>
            <person name="Brettin T."/>
            <person name="Detter J.C."/>
            <person name="Rohde M."/>
            <person name="Goeker M."/>
            <person name="Bristow J."/>
            <person name="Eisen J.A."/>
            <person name="Markowitz V."/>
            <person name="Kyrpides N.C."/>
            <person name="Klenk H.-P."/>
            <person name="Hugenholtz P."/>
        </authorList>
    </citation>
    <scope>NUCLEOTIDE SEQUENCE [LARGE SCALE GENOMIC DNA]</scope>
    <source>
        <strain evidence="7">DSM 14684 / CIP 108061 / JCM 11494 / NBRC 100937 / ID131577</strain>
    </source>
</reference>
<dbReference type="eggNOG" id="ENOG502ZJ84">
    <property type="taxonomic scope" value="Bacteria"/>
</dbReference>
<dbReference type="STRING" id="469383.Cwoe_1070"/>
<evidence type="ECO:0000313" key="7">
    <source>
        <dbReference type="Proteomes" id="UP000008229"/>
    </source>
</evidence>
<keyword evidence="7" id="KW-1185">Reference proteome</keyword>
<dbReference type="EMBL" id="CP001854">
    <property type="protein sequence ID" value="ADB49502.1"/>
    <property type="molecule type" value="Genomic_DNA"/>
</dbReference>
<dbReference type="Pfam" id="PF10343">
    <property type="entry name" value="Q_salvage"/>
    <property type="match status" value="1"/>
</dbReference>
<dbReference type="HOGENOM" id="CLU_036001_1_0_11"/>
<dbReference type="GO" id="GO:0006400">
    <property type="term" value="P:tRNA modification"/>
    <property type="evidence" value="ECO:0007669"/>
    <property type="project" value="TreeGrafter"/>
</dbReference>
<accession>D3FCM9</accession>
<dbReference type="RefSeq" id="WP_012932554.1">
    <property type="nucleotide sequence ID" value="NC_013739.1"/>
</dbReference>
<dbReference type="PANTHER" id="PTHR21314">
    <property type="entry name" value="QUEUOSINE 5'-PHOSPHATE N-GLYCOSYLASE_HYDROLASE-RELATED"/>
    <property type="match status" value="1"/>
</dbReference>
<evidence type="ECO:0000256" key="4">
    <source>
        <dbReference type="ARBA" id="ARBA00035393"/>
    </source>
</evidence>
<dbReference type="GO" id="GO:0016787">
    <property type="term" value="F:hydrolase activity"/>
    <property type="evidence" value="ECO:0007669"/>
    <property type="project" value="UniProtKB-KW"/>
</dbReference>
<proteinExistence type="inferred from homology"/>
<keyword evidence="1" id="KW-0378">Hydrolase</keyword>
<protein>
    <recommendedName>
        <fullName evidence="3">Queuosine 5'-phosphate N-glycosylase/hydrolase</fullName>
    </recommendedName>
    <alternativeName>
        <fullName evidence="4">Queuosine-nucleotide N-glycosylase/hydrolase</fullName>
    </alternativeName>
</protein>
<dbReference type="PANTHER" id="PTHR21314:SF0">
    <property type="entry name" value="QUEUOSINE 5'-PHOSPHATE N-GLYCOSYLASE_HYDROLASE"/>
    <property type="match status" value="1"/>
</dbReference>
<evidence type="ECO:0000256" key="3">
    <source>
        <dbReference type="ARBA" id="ARBA00035306"/>
    </source>
</evidence>
<dbReference type="KEGG" id="cwo:Cwoe_1070"/>
<organism evidence="6 7">
    <name type="scientific">Conexibacter woesei (strain DSM 14684 / CCUG 47730 / CIP 108061 / JCM 11494 / NBRC 100937 / ID131577)</name>
    <dbReference type="NCBI Taxonomy" id="469383"/>
    <lineage>
        <taxon>Bacteria</taxon>
        <taxon>Bacillati</taxon>
        <taxon>Actinomycetota</taxon>
        <taxon>Thermoleophilia</taxon>
        <taxon>Solirubrobacterales</taxon>
        <taxon>Conexibacteraceae</taxon>
        <taxon>Conexibacter</taxon>
    </lineage>
</organism>
<evidence type="ECO:0000313" key="6">
    <source>
        <dbReference type="EMBL" id="ADB49502.1"/>
    </source>
</evidence>
<evidence type="ECO:0000256" key="1">
    <source>
        <dbReference type="ARBA" id="ARBA00022801"/>
    </source>
</evidence>